<dbReference type="AlphaFoldDB" id="G2PM65"/>
<keyword evidence="8" id="KW-1185">Reference proteome</keyword>
<dbReference type="InterPro" id="IPR036388">
    <property type="entry name" value="WH-like_DNA-bd_sf"/>
</dbReference>
<feature type="domain" description="RecX second three-helical" evidence="5">
    <location>
        <begin position="62"/>
        <end position="103"/>
    </location>
</feature>
<comment type="subcellular location">
    <subcellularLocation>
        <location evidence="1">Cytoplasm</location>
    </subcellularLocation>
</comment>
<organism evidence="7 8">
    <name type="scientific">Allomuricauda ruestringensis (strain DSM 13258 / CIP 107369 / LMG 19739 / B1)</name>
    <name type="common">Muricauda ruestringensis</name>
    <dbReference type="NCBI Taxonomy" id="886377"/>
    <lineage>
        <taxon>Bacteria</taxon>
        <taxon>Pseudomonadati</taxon>
        <taxon>Bacteroidota</taxon>
        <taxon>Flavobacteriia</taxon>
        <taxon>Flavobacteriales</taxon>
        <taxon>Flavobacteriaceae</taxon>
        <taxon>Flagellimonas</taxon>
    </lineage>
</organism>
<dbReference type="InterPro" id="IPR053925">
    <property type="entry name" value="RecX_HTH_3rd"/>
</dbReference>
<gene>
    <name evidence="7" type="ordered locus">Murru_1060</name>
</gene>
<dbReference type="RefSeq" id="WP_014032388.1">
    <property type="nucleotide sequence ID" value="NC_015945.1"/>
</dbReference>
<keyword evidence="4" id="KW-0963">Cytoplasm</keyword>
<dbReference type="GO" id="GO:0005737">
    <property type="term" value="C:cytoplasm"/>
    <property type="evidence" value="ECO:0007669"/>
    <property type="project" value="UniProtKB-SubCell"/>
</dbReference>
<dbReference type="Proteomes" id="UP000008908">
    <property type="component" value="Chromosome"/>
</dbReference>
<evidence type="ECO:0000313" key="7">
    <source>
        <dbReference type="EMBL" id="AEM70106.1"/>
    </source>
</evidence>
<dbReference type="KEGG" id="mrs:Murru_1060"/>
<evidence type="ECO:0000256" key="2">
    <source>
        <dbReference type="ARBA" id="ARBA00009695"/>
    </source>
</evidence>
<dbReference type="EMBL" id="CP002999">
    <property type="protein sequence ID" value="AEM70106.1"/>
    <property type="molecule type" value="Genomic_DNA"/>
</dbReference>
<name>G2PM65_ALLRU</name>
<evidence type="ECO:0000313" key="8">
    <source>
        <dbReference type="Proteomes" id="UP000008908"/>
    </source>
</evidence>
<reference evidence="7 8" key="2">
    <citation type="journal article" date="2012" name="Stand. Genomic Sci.">
        <title>Complete genome sequence of the facultatively anaerobic, appendaged bacterium Muricauda ruestringensis type strain (B1(T)).</title>
        <authorList>
            <person name="Huntemann M."/>
            <person name="Teshima H."/>
            <person name="Lapidus A."/>
            <person name="Nolan M."/>
            <person name="Lucas S."/>
            <person name="Hammon N."/>
            <person name="Deshpande S."/>
            <person name="Cheng J.F."/>
            <person name="Tapia R."/>
            <person name="Goodwin L.A."/>
            <person name="Pitluck S."/>
            <person name="Liolios K."/>
            <person name="Pagani I."/>
            <person name="Ivanova N."/>
            <person name="Mavromatis K."/>
            <person name="Mikhailova N."/>
            <person name="Pati A."/>
            <person name="Chen A."/>
            <person name="Palaniappan K."/>
            <person name="Land M."/>
            <person name="Hauser L."/>
            <person name="Pan C."/>
            <person name="Brambilla E.M."/>
            <person name="Rohde M."/>
            <person name="Spring S."/>
            <person name="Goker M."/>
            <person name="Detter J.C."/>
            <person name="Bristow J."/>
            <person name="Eisen J.A."/>
            <person name="Markowitz V."/>
            <person name="Hugenholtz P."/>
            <person name="Kyrpides N.C."/>
            <person name="Klenk H.P."/>
            <person name="Woyke T."/>
        </authorList>
    </citation>
    <scope>NUCLEOTIDE SEQUENCE [LARGE SCALE GENOMIC DNA]</scope>
    <source>
        <strain evidence="8">DSM 13258 / LMG 19739 / B1</strain>
    </source>
</reference>
<dbReference type="Gene3D" id="1.10.10.10">
    <property type="entry name" value="Winged helix-like DNA-binding domain superfamily/Winged helix DNA-binding domain"/>
    <property type="match status" value="2"/>
</dbReference>
<dbReference type="InterPro" id="IPR003783">
    <property type="entry name" value="Regulatory_RecX"/>
</dbReference>
<feature type="domain" description="RecX third three-helical" evidence="6">
    <location>
        <begin position="109"/>
        <end position="154"/>
    </location>
</feature>
<dbReference type="PANTHER" id="PTHR33602">
    <property type="entry name" value="REGULATORY PROTEIN RECX FAMILY PROTEIN"/>
    <property type="match status" value="1"/>
</dbReference>
<dbReference type="Pfam" id="PF02631">
    <property type="entry name" value="RecX_HTH2"/>
    <property type="match status" value="1"/>
</dbReference>
<evidence type="ECO:0000256" key="1">
    <source>
        <dbReference type="ARBA" id="ARBA00004496"/>
    </source>
</evidence>
<accession>G2PM65</accession>
<dbReference type="eggNOG" id="COG2137">
    <property type="taxonomic scope" value="Bacteria"/>
</dbReference>
<sequence length="161" mass="19484">MNSRFYSQKYYSFQEAIKKMEHYCAYQERCHKEVTEKLKHMNMIPEAIDQILGHLIQENYLNEERFAKAFARGKFGIKKWGANRIVRELKFRDISAYNIKSALAEIQHEDYLETFDELARKRLDQIKEKNPLKRKKKLADYLLYRGWESHLVYEKANELIK</sequence>
<dbReference type="Pfam" id="PF21981">
    <property type="entry name" value="RecX_HTH3"/>
    <property type="match status" value="1"/>
</dbReference>
<dbReference type="HOGENOM" id="CLU_066607_5_0_10"/>
<dbReference type="InterPro" id="IPR053924">
    <property type="entry name" value="RecX_HTH_2nd"/>
</dbReference>
<dbReference type="GO" id="GO:0006282">
    <property type="term" value="P:regulation of DNA repair"/>
    <property type="evidence" value="ECO:0007669"/>
    <property type="project" value="InterPro"/>
</dbReference>
<dbReference type="PANTHER" id="PTHR33602:SF1">
    <property type="entry name" value="REGULATORY PROTEIN RECX FAMILY PROTEIN"/>
    <property type="match status" value="1"/>
</dbReference>
<evidence type="ECO:0000259" key="6">
    <source>
        <dbReference type="Pfam" id="PF21981"/>
    </source>
</evidence>
<evidence type="ECO:0000256" key="4">
    <source>
        <dbReference type="ARBA" id="ARBA00022490"/>
    </source>
</evidence>
<comment type="similarity">
    <text evidence="2">Belongs to the RecX family.</text>
</comment>
<protein>
    <recommendedName>
        <fullName evidence="3">Regulatory protein RecX</fullName>
    </recommendedName>
</protein>
<evidence type="ECO:0000256" key="3">
    <source>
        <dbReference type="ARBA" id="ARBA00018111"/>
    </source>
</evidence>
<dbReference type="STRING" id="886377.Murru_1060"/>
<dbReference type="OrthoDB" id="1523826at2"/>
<proteinExistence type="inferred from homology"/>
<evidence type="ECO:0000259" key="5">
    <source>
        <dbReference type="Pfam" id="PF02631"/>
    </source>
</evidence>
<reference evidence="8" key="1">
    <citation type="submission" date="2011-08" db="EMBL/GenBank/DDBJ databases">
        <title>The complete genome of Muricauda ruestringensis DSM 13258.</title>
        <authorList>
            <person name="Lucas S."/>
            <person name="Han J."/>
            <person name="Lapidus A."/>
            <person name="Bruce D."/>
            <person name="Goodwin L."/>
            <person name="Pitluck S."/>
            <person name="Peters L."/>
            <person name="Kyrpides N."/>
            <person name="Mavromatis K."/>
            <person name="Ivanova N."/>
            <person name="Ovchinnikova G."/>
            <person name="Teshima H."/>
            <person name="Detter J.C."/>
            <person name="Tapia R."/>
            <person name="Han C."/>
            <person name="Land M."/>
            <person name="Hauser L."/>
            <person name="Markowitz V."/>
            <person name="Cheng J.-F."/>
            <person name="Hugenholtz P."/>
            <person name="Woyke T."/>
            <person name="Wu D."/>
            <person name="Spring S."/>
            <person name="Schroeder M."/>
            <person name="Brambilla E."/>
            <person name="Klenk H.-P."/>
            <person name="Eisen J.A."/>
        </authorList>
    </citation>
    <scope>NUCLEOTIDE SEQUENCE [LARGE SCALE GENOMIC DNA]</scope>
    <source>
        <strain evidence="8">DSM 13258 / LMG 19739 / B1</strain>
    </source>
</reference>